<sequence length="65" mass="7021">MKKSRYVIALVVGSFGILAGLFNMLRPEGNVLSGVFTGLGGLLIVVSTYIVDRKAKAVRRSSHEQ</sequence>
<gene>
    <name evidence="2" type="ORF">GCM10007170_37420</name>
</gene>
<evidence type="ECO:0000256" key="1">
    <source>
        <dbReference type="SAM" id="Phobius"/>
    </source>
</evidence>
<evidence type="ECO:0000313" key="2">
    <source>
        <dbReference type="EMBL" id="GGI00390.1"/>
    </source>
</evidence>
<feature type="transmembrane region" description="Helical" evidence="1">
    <location>
        <begin position="7"/>
        <end position="25"/>
    </location>
</feature>
<evidence type="ECO:0000313" key="3">
    <source>
        <dbReference type="Proteomes" id="UP000643279"/>
    </source>
</evidence>
<organism evidence="2 3">
    <name type="scientific">Arthrobacter liuii</name>
    <dbReference type="NCBI Taxonomy" id="1476996"/>
    <lineage>
        <taxon>Bacteria</taxon>
        <taxon>Bacillati</taxon>
        <taxon>Actinomycetota</taxon>
        <taxon>Actinomycetes</taxon>
        <taxon>Micrococcales</taxon>
        <taxon>Micrococcaceae</taxon>
        <taxon>Arthrobacter</taxon>
    </lineage>
</organism>
<dbReference type="Proteomes" id="UP000643279">
    <property type="component" value="Unassembled WGS sequence"/>
</dbReference>
<protein>
    <recommendedName>
        <fullName evidence="4">DUF3188 domain-containing protein</fullName>
    </recommendedName>
</protein>
<accession>A0ABQ2B0N9</accession>
<feature type="transmembrane region" description="Helical" evidence="1">
    <location>
        <begin position="31"/>
        <end position="51"/>
    </location>
</feature>
<dbReference type="RefSeq" id="WP_188573045.1">
    <property type="nucleotide sequence ID" value="NZ_BMFW01000026.1"/>
</dbReference>
<reference evidence="3" key="1">
    <citation type="journal article" date="2019" name="Int. J. Syst. Evol. Microbiol.">
        <title>The Global Catalogue of Microorganisms (GCM) 10K type strain sequencing project: providing services to taxonomists for standard genome sequencing and annotation.</title>
        <authorList>
            <consortium name="The Broad Institute Genomics Platform"/>
            <consortium name="The Broad Institute Genome Sequencing Center for Infectious Disease"/>
            <person name="Wu L."/>
            <person name="Ma J."/>
        </authorList>
    </citation>
    <scope>NUCLEOTIDE SEQUENCE [LARGE SCALE GENOMIC DNA]</scope>
    <source>
        <strain evidence="3">CGMCC 1.12778</strain>
    </source>
</reference>
<proteinExistence type="predicted"/>
<dbReference type="EMBL" id="BMFW01000026">
    <property type="protein sequence ID" value="GGI00390.1"/>
    <property type="molecule type" value="Genomic_DNA"/>
</dbReference>
<name>A0ABQ2B0N9_9MICC</name>
<keyword evidence="1" id="KW-0812">Transmembrane</keyword>
<evidence type="ECO:0008006" key="4">
    <source>
        <dbReference type="Google" id="ProtNLM"/>
    </source>
</evidence>
<keyword evidence="1" id="KW-0472">Membrane</keyword>
<comment type="caution">
    <text evidence="2">The sequence shown here is derived from an EMBL/GenBank/DDBJ whole genome shotgun (WGS) entry which is preliminary data.</text>
</comment>
<keyword evidence="1" id="KW-1133">Transmembrane helix</keyword>
<keyword evidence="3" id="KW-1185">Reference proteome</keyword>